<gene>
    <name evidence="1" type="ORF">IEQ34_010943</name>
</gene>
<dbReference type="AlphaFoldDB" id="A0AAV7GYF0"/>
<accession>A0AAV7GYF0</accession>
<organism evidence="1 2">
    <name type="scientific">Dendrobium chrysotoxum</name>
    <name type="common">Orchid</name>
    <dbReference type="NCBI Taxonomy" id="161865"/>
    <lineage>
        <taxon>Eukaryota</taxon>
        <taxon>Viridiplantae</taxon>
        <taxon>Streptophyta</taxon>
        <taxon>Embryophyta</taxon>
        <taxon>Tracheophyta</taxon>
        <taxon>Spermatophyta</taxon>
        <taxon>Magnoliopsida</taxon>
        <taxon>Liliopsida</taxon>
        <taxon>Asparagales</taxon>
        <taxon>Orchidaceae</taxon>
        <taxon>Epidendroideae</taxon>
        <taxon>Malaxideae</taxon>
        <taxon>Dendrobiinae</taxon>
        <taxon>Dendrobium</taxon>
    </lineage>
</organism>
<reference evidence="1 2" key="1">
    <citation type="journal article" date="2021" name="Hortic Res">
        <title>Chromosome-scale assembly of the Dendrobium chrysotoxum genome enhances the understanding of orchid evolution.</title>
        <authorList>
            <person name="Zhang Y."/>
            <person name="Zhang G.Q."/>
            <person name="Zhang D."/>
            <person name="Liu X.D."/>
            <person name="Xu X.Y."/>
            <person name="Sun W.H."/>
            <person name="Yu X."/>
            <person name="Zhu X."/>
            <person name="Wang Z.W."/>
            <person name="Zhao X."/>
            <person name="Zhong W.Y."/>
            <person name="Chen H."/>
            <person name="Yin W.L."/>
            <person name="Huang T."/>
            <person name="Niu S.C."/>
            <person name="Liu Z.J."/>
        </authorList>
    </citation>
    <scope>NUCLEOTIDE SEQUENCE [LARGE SCALE GENOMIC DNA]</scope>
    <source>
        <strain evidence="1">Lindl</strain>
    </source>
</reference>
<name>A0AAV7GYF0_DENCH</name>
<proteinExistence type="predicted"/>
<comment type="caution">
    <text evidence="1">The sequence shown here is derived from an EMBL/GenBank/DDBJ whole genome shotgun (WGS) entry which is preliminary data.</text>
</comment>
<evidence type="ECO:0000313" key="1">
    <source>
        <dbReference type="EMBL" id="KAH0460280.1"/>
    </source>
</evidence>
<protein>
    <submittedName>
        <fullName evidence="1">Uncharacterized protein</fullName>
    </submittedName>
</protein>
<sequence length="213" mass="23794">MRDIRILIDMDISKKREGEEVTKGEGSDKKSRVAVLSLRSTATPNSRVYKDLSECYVIEDLSAMSNTKSKAAMSEIYDMHKLIIPLDDQITMSIGYKAKQSSDVTRVSGRIPASLGKKSGVTRASGIILASGRIPMLLRHRAELRCPSGARWCLLGVPASSGEVPAVFRRWSRRSCSLLDFSSLLLLFFSSWLRSPLKRNEGLFIVFLEWHSP</sequence>
<dbReference type="EMBL" id="JAGFBR010000010">
    <property type="protein sequence ID" value="KAH0460280.1"/>
    <property type="molecule type" value="Genomic_DNA"/>
</dbReference>
<keyword evidence="2" id="KW-1185">Reference proteome</keyword>
<evidence type="ECO:0000313" key="2">
    <source>
        <dbReference type="Proteomes" id="UP000775213"/>
    </source>
</evidence>
<dbReference type="Proteomes" id="UP000775213">
    <property type="component" value="Unassembled WGS sequence"/>
</dbReference>